<dbReference type="InterPro" id="IPR000073">
    <property type="entry name" value="AB_hydrolase_1"/>
</dbReference>
<dbReference type="InterPro" id="IPR050266">
    <property type="entry name" value="AB_hydrolase_sf"/>
</dbReference>
<organism evidence="2 3">
    <name type="scientific">Labrys miyagiensis</name>
    <dbReference type="NCBI Taxonomy" id="346912"/>
    <lineage>
        <taxon>Bacteria</taxon>
        <taxon>Pseudomonadati</taxon>
        <taxon>Pseudomonadota</taxon>
        <taxon>Alphaproteobacteria</taxon>
        <taxon>Hyphomicrobiales</taxon>
        <taxon>Xanthobacteraceae</taxon>
        <taxon>Labrys</taxon>
    </lineage>
</organism>
<proteinExistence type="predicted"/>
<evidence type="ECO:0000313" key="2">
    <source>
        <dbReference type="EMBL" id="GLS18183.1"/>
    </source>
</evidence>
<dbReference type="Gene3D" id="3.40.50.1820">
    <property type="entry name" value="alpha/beta hydrolase"/>
    <property type="match status" value="1"/>
</dbReference>
<dbReference type="Pfam" id="PF00561">
    <property type="entry name" value="Abhydrolase_1"/>
    <property type="match status" value="1"/>
</dbReference>
<evidence type="ECO:0000259" key="1">
    <source>
        <dbReference type="Pfam" id="PF00561"/>
    </source>
</evidence>
<dbReference type="RefSeq" id="WP_284310999.1">
    <property type="nucleotide sequence ID" value="NZ_BSPC01000009.1"/>
</dbReference>
<feature type="domain" description="AB hydrolase-1" evidence="1">
    <location>
        <begin position="41"/>
        <end position="268"/>
    </location>
</feature>
<keyword evidence="3" id="KW-1185">Reference proteome</keyword>
<dbReference type="PANTHER" id="PTHR43798">
    <property type="entry name" value="MONOACYLGLYCEROL LIPASE"/>
    <property type="match status" value="1"/>
</dbReference>
<protein>
    <recommendedName>
        <fullName evidence="1">AB hydrolase-1 domain-containing protein</fullName>
    </recommendedName>
</protein>
<dbReference type="InterPro" id="IPR029058">
    <property type="entry name" value="AB_hydrolase_fold"/>
</dbReference>
<evidence type="ECO:0000313" key="3">
    <source>
        <dbReference type="Proteomes" id="UP001156882"/>
    </source>
</evidence>
<dbReference type="PANTHER" id="PTHR43798:SF33">
    <property type="entry name" value="HYDROLASE, PUTATIVE (AFU_ORTHOLOGUE AFUA_2G14860)-RELATED"/>
    <property type="match status" value="1"/>
</dbReference>
<gene>
    <name evidence="2" type="ORF">GCM10007874_11990</name>
</gene>
<reference evidence="3" key="1">
    <citation type="journal article" date="2019" name="Int. J. Syst. Evol. Microbiol.">
        <title>The Global Catalogue of Microorganisms (GCM) 10K type strain sequencing project: providing services to taxonomists for standard genome sequencing and annotation.</title>
        <authorList>
            <consortium name="The Broad Institute Genomics Platform"/>
            <consortium name="The Broad Institute Genome Sequencing Center for Infectious Disease"/>
            <person name="Wu L."/>
            <person name="Ma J."/>
        </authorList>
    </citation>
    <scope>NUCLEOTIDE SEQUENCE [LARGE SCALE GENOMIC DNA]</scope>
    <source>
        <strain evidence="3">NBRC 101365</strain>
    </source>
</reference>
<sequence length="295" mass="32041">MNETGSDEIETRETAPIQPNFTEIDGLKIRYARSENNAPETLLLISPWPESIYAFLPIWRRLAENYALVAIDLPGFGRSEGHADVLAPEAMGEFVIKTMNALGVVHPHAVGPDIGTATLLFAASNHPDAFASITVGSGAASHPLEIGSTLKDILASPTIEPFLQIPSSAIVDGVLSTLTNYKAPDFVRDDYIESYAGDRFGKSTAFVRAYPQELVTLGERLPKIETPVQIIGGLHDPFVPISNAEYLAARLPNAKLDIIDSGHLVWEDAAETYASIIIEWARTNRRASRSTQSSS</sequence>
<dbReference type="EMBL" id="BSPC01000009">
    <property type="protein sequence ID" value="GLS18183.1"/>
    <property type="molecule type" value="Genomic_DNA"/>
</dbReference>
<name>A0ABQ6CCT5_9HYPH</name>
<dbReference type="SUPFAM" id="SSF53474">
    <property type="entry name" value="alpha/beta-Hydrolases"/>
    <property type="match status" value="1"/>
</dbReference>
<comment type="caution">
    <text evidence="2">The sequence shown here is derived from an EMBL/GenBank/DDBJ whole genome shotgun (WGS) entry which is preliminary data.</text>
</comment>
<dbReference type="Proteomes" id="UP001156882">
    <property type="component" value="Unassembled WGS sequence"/>
</dbReference>
<accession>A0ABQ6CCT5</accession>